<reference evidence="2" key="1">
    <citation type="submission" date="2017-06" db="EMBL/GenBank/DDBJ databases">
        <title>Genome analysis of Fimbriiglobus ruber SP5, the first member of the order Planctomycetales with confirmed chitinolytic capability.</title>
        <authorList>
            <person name="Ravin N.V."/>
            <person name="Rakitin A.L."/>
            <person name="Ivanova A.A."/>
            <person name="Beletsky A.V."/>
            <person name="Kulichevskaya I.S."/>
            <person name="Mardanov A.V."/>
            <person name="Dedysh S.N."/>
        </authorList>
    </citation>
    <scope>NUCLEOTIDE SEQUENCE [LARGE SCALE GENOMIC DNA]</scope>
    <source>
        <strain evidence="2">SP5</strain>
    </source>
</reference>
<dbReference type="Proteomes" id="UP000214646">
    <property type="component" value="Unassembled WGS sequence"/>
</dbReference>
<proteinExistence type="predicted"/>
<dbReference type="AlphaFoldDB" id="A0A225DDI8"/>
<accession>A0A225DDI8</accession>
<comment type="caution">
    <text evidence="1">The sequence shown here is derived from an EMBL/GenBank/DDBJ whole genome shotgun (WGS) entry which is preliminary data.</text>
</comment>
<protein>
    <submittedName>
        <fullName evidence="1">Uncharacterized protein</fullName>
    </submittedName>
</protein>
<sequence>MVRPYAPKTFLRHVPFDLLRQFFDAQRIVLGVDWDATPDGDVQPVYDAWLNLLPADRERAELMFRNVHDLADPDGVRMLAEEAAFQRFDPNPADPGYGPHAIALWTLLNLPPVFHNALQIRQADILPGRYWHRIPGLPNLPPDASPDLRHQLQIVLADYFRREQGRGQRVTVEHYPRPDGKHYYFCYPDDYTHAHVGHDVGGKLRRSPVRPAFEIVFVFDSASGVLELYAPGPKAVRGVLEELFCKTLLNTSPPVEVPHDPAYQLDRLLDPSHPFPTDPADGVCEVRVRRMRVSLTNSRRRTILEADPEATTADVFDMLTEQFPIARYPCSQMHITQAAFALTYQPRGGGRDRKLTFEVTYPNGCTLKNRSEEQRTLGEKYLKSWGIVSD</sequence>
<keyword evidence="2" id="KW-1185">Reference proteome</keyword>
<name>A0A225DDI8_9BACT</name>
<dbReference type="OrthoDB" id="232531at2"/>
<dbReference type="EMBL" id="NIDE01000020">
    <property type="protein sequence ID" value="OWK34177.1"/>
    <property type="molecule type" value="Genomic_DNA"/>
</dbReference>
<dbReference type="RefSeq" id="WP_088260498.1">
    <property type="nucleotide sequence ID" value="NZ_NIDE01000020.1"/>
</dbReference>
<evidence type="ECO:0000313" key="2">
    <source>
        <dbReference type="Proteomes" id="UP000214646"/>
    </source>
</evidence>
<evidence type="ECO:0000313" key="1">
    <source>
        <dbReference type="EMBL" id="OWK34177.1"/>
    </source>
</evidence>
<gene>
    <name evidence="1" type="ORF">FRUB_10148</name>
</gene>
<organism evidence="1 2">
    <name type="scientific">Fimbriiglobus ruber</name>
    <dbReference type="NCBI Taxonomy" id="1908690"/>
    <lineage>
        <taxon>Bacteria</taxon>
        <taxon>Pseudomonadati</taxon>
        <taxon>Planctomycetota</taxon>
        <taxon>Planctomycetia</taxon>
        <taxon>Gemmatales</taxon>
        <taxon>Gemmataceae</taxon>
        <taxon>Fimbriiglobus</taxon>
    </lineage>
</organism>